<dbReference type="Gene3D" id="2.60.40.10">
    <property type="entry name" value="Immunoglobulins"/>
    <property type="match status" value="1"/>
</dbReference>
<dbReference type="InterPro" id="IPR013783">
    <property type="entry name" value="Ig-like_fold"/>
</dbReference>
<organism evidence="3 4">
    <name type="scientific">Cyprinus carpio</name>
    <name type="common">Common carp</name>
    <dbReference type="NCBI Taxonomy" id="7962"/>
    <lineage>
        <taxon>Eukaryota</taxon>
        <taxon>Metazoa</taxon>
        <taxon>Chordata</taxon>
        <taxon>Craniata</taxon>
        <taxon>Vertebrata</taxon>
        <taxon>Euteleostomi</taxon>
        <taxon>Actinopterygii</taxon>
        <taxon>Neopterygii</taxon>
        <taxon>Teleostei</taxon>
        <taxon>Ostariophysi</taxon>
        <taxon>Cypriniformes</taxon>
        <taxon>Cyprinidae</taxon>
        <taxon>Cyprininae</taxon>
        <taxon>Cyprinus</taxon>
    </lineage>
</organism>
<dbReference type="Pfam" id="PF07686">
    <property type="entry name" value="V-set"/>
    <property type="match status" value="1"/>
</dbReference>
<dbReference type="AlphaFoldDB" id="A0A8C1RAQ4"/>
<dbReference type="SUPFAM" id="SSF48726">
    <property type="entry name" value="Immunoglobulin"/>
    <property type="match status" value="1"/>
</dbReference>
<evidence type="ECO:0000256" key="1">
    <source>
        <dbReference type="SAM" id="SignalP"/>
    </source>
</evidence>
<dbReference type="Proteomes" id="UP000694427">
    <property type="component" value="Unplaced"/>
</dbReference>
<dbReference type="SMART" id="SM00409">
    <property type="entry name" value="IG"/>
    <property type="match status" value="1"/>
</dbReference>
<feature type="chain" id="PRO_5034860086" description="Immunoglobulin domain-containing protein" evidence="1">
    <location>
        <begin position="21"/>
        <end position="232"/>
    </location>
</feature>
<evidence type="ECO:0000313" key="4">
    <source>
        <dbReference type="Proteomes" id="UP000694427"/>
    </source>
</evidence>
<proteinExistence type="predicted"/>
<protein>
    <recommendedName>
        <fullName evidence="2">Immunoglobulin domain-containing protein</fullName>
    </recommendedName>
</protein>
<reference evidence="3" key="1">
    <citation type="submission" date="2025-08" db="UniProtKB">
        <authorList>
            <consortium name="Ensembl"/>
        </authorList>
    </citation>
    <scope>IDENTIFICATION</scope>
</reference>
<evidence type="ECO:0000259" key="2">
    <source>
        <dbReference type="SMART" id="SM00409"/>
    </source>
</evidence>
<dbReference type="Ensembl" id="ENSCCRT00010110515.1">
    <property type="protein sequence ID" value="ENSCCRP00010099626.1"/>
    <property type="gene ID" value="ENSCCRG00010043701.1"/>
</dbReference>
<keyword evidence="1" id="KW-0732">Signal</keyword>
<feature type="signal peptide" evidence="1">
    <location>
        <begin position="1"/>
        <end position="20"/>
    </location>
</feature>
<accession>A0A8C1RAQ4</accession>
<dbReference type="PANTHER" id="PTHR21063:SF4">
    <property type="entry name" value="CD48 ANTIGEN-RELATED"/>
    <property type="match status" value="1"/>
</dbReference>
<dbReference type="InterPro" id="IPR003599">
    <property type="entry name" value="Ig_sub"/>
</dbReference>
<evidence type="ECO:0000313" key="3">
    <source>
        <dbReference type="Ensembl" id="ENSCCRP00010099626.1"/>
    </source>
</evidence>
<dbReference type="InterPro" id="IPR036179">
    <property type="entry name" value="Ig-like_dom_sf"/>
</dbReference>
<dbReference type="PANTHER" id="PTHR21063">
    <property type="entry name" value="LFA-3"/>
    <property type="match status" value="1"/>
</dbReference>
<feature type="domain" description="Immunoglobulin" evidence="2">
    <location>
        <begin position="20"/>
        <end position="117"/>
    </location>
</feature>
<keyword evidence="4" id="KW-1185">Reference proteome</keyword>
<sequence>MVCTFVLFWLCWWCLTGVFGESLSVMEGDSVTLHTDVTTIHEDDDILWKFGAEKSLIAQINRPNQFFPDERFRDRLKLDRQTGSLTITNITTQHTGRYELEINGKELSTKTFSVSVFAHLPVPNITRNFSQNLSSSSSSQQNCSLQLCDQQSHQQADHTSGHQQTLSDTFRYVISYIYTLYSAEHCYIALSLMAHFVHFRSGPTFSVHSVAICCLISVDRSCSPDVLHLQEI</sequence>
<dbReference type="FunFam" id="2.60.40.10:FF:002431">
    <property type="entry name" value="Si:ch211-222k6.3"/>
    <property type="match status" value="1"/>
</dbReference>
<name>A0A8C1RAQ4_CYPCA</name>
<reference evidence="3" key="2">
    <citation type="submission" date="2025-09" db="UniProtKB">
        <authorList>
            <consortium name="Ensembl"/>
        </authorList>
    </citation>
    <scope>IDENTIFICATION</scope>
</reference>
<dbReference type="InterPro" id="IPR013106">
    <property type="entry name" value="Ig_V-set"/>
</dbReference>